<evidence type="ECO:0000313" key="2">
    <source>
        <dbReference type="EMBL" id="MBB5929862.1"/>
    </source>
</evidence>
<dbReference type="Proteomes" id="UP000585836">
    <property type="component" value="Unassembled WGS sequence"/>
</dbReference>
<dbReference type="PANTHER" id="PTHR36440:SF1">
    <property type="entry name" value="PUTATIVE (AFU_ORTHOLOGUE AFUA_8G07350)-RELATED"/>
    <property type="match status" value="1"/>
</dbReference>
<keyword evidence="2" id="KW-0223">Dioxygenase</keyword>
<dbReference type="PANTHER" id="PTHR36440">
    <property type="entry name" value="PUTATIVE (AFU_ORTHOLOGUE AFUA_8G07350)-RELATED"/>
    <property type="match status" value="1"/>
</dbReference>
<dbReference type="Pfam" id="PF07883">
    <property type="entry name" value="Cupin_2"/>
    <property type="match status" value="1"/>
</dbReference>
<dbReference type="InterPro" id="IPR013096">
    <property type="entry name" value="Cupin_2"/>
</dbReference>
<evidence type="ECO:0000313" key="3">
    <source>
        <dbReference type="Proteomes" id="UP000585836"/>
    </source>
</evidence>
<dbReference type="SUPFAM" id="SSF51182">
    <property type="entry name" value="RmlC-like cupins"/>
    <property type="match status" value="1"/>
</dbReference>
<name>A0A7W9PZ31_9ACTN</name>
<dbReference type="EMBL" id="JACHJK010000010">
    <property type="protein sequence ID" value="MBB5929862.1"/>
    <property type="molecule type" value="Genomic_DNA"/>
</dbReference>
<reference evidence="2 3" key="1">
    <citation type="submission" date="2020-08" db="EMBL/GenBank/DDBJ databases">
        <title>Genomic Encyclopedia of Type Strains, Phase III (KMG-III): the genomes of soil and plant-associated and newly described type strains.</title>
        <authorList>
            <person name="Whitman W."/>
        </authorList>
    </citation>
    <scope>NUCLEOTIDE SEQUENCE [LARGE SCALE GENOMIC DNA]</scope>
    <source>
        <strain evidence="2 3">CECT 3313</strain>
    </source>
</reference>
<organism evidence="2 3">
    <name type="scientific">Streptomyces echinatus</name>
    <dbReference type="NCBI Taxonomy" id="67293"/>
    <lineage>
        <taxon>Bacteria</taxon>
        <taxon>Bacillati</taxon>
        <taxon>Actinomycetota</taxon>
        <taxon>Actinomycetes</taxon>
        <taxon>Kitasatosporales</taxon>
        <taxon>Streptomycetaceae</taxon>
        <taxon>Streptomyces</taxon>
    </lineage>
</organism>
<feature type="domain" description="Cupin type-2" evidence="1">
    <location>
        <begin position="37"/>
        <end position="122"/>
    </location>
</feature>
<evidence type="ECO:0000259" key="1">
    <source>
        <dbReference type="Pfam" id="PF07883"/>
    </source>
</evidence>
<dbReference type="AlphaFoldDB" id="A0A7W9PZ31"/>
<dbReference type="Gene3D" id="2.60.120.10">
    <property type="entry name" value="Jelly Rolls"/>
    <property type="match status" value="1"/>
</dbReference>
<comment type="caution">
    <text evidence="2">The sequence shown here is derived from an EMBL/GenBank/DDBJ whole genome shotgun (WGS) entry which is preliminary data.</text>
</comment>
<dbReference type="InterPro" id="IPR011051">
    <property type="entry name" value="RmlC_Cupin_sf"/>
</dbReference>
<proteinExistence type="predicted"/>
<sequence length="182" mass="20073">MSGLIVPPGQGRKLVTKAQDVTFKVTAADGSSSSVFEVVVPPGFDVGAHTHSHSQEFFYVLEGELELFAFEPTERTQDTWHGWESPGGDRAVRAVTGSCMFVPPGCPHAFRNPTDEPARMLFQSSPSPDHERYFEEIVEIFAAGRTVDSEAVERMRRRYDVQQITPLRFTPPAPDPAGRPAA</sequence>
<dbReference type="InterPro" id="IPR014710">
    <property type="entry name" value="RmlC-like_jellyroll"/>
</dbReference>
<dbReference type="RefSeq" id="WP_184969775.1">
    <property type="nucleotide sequence ID" value="NZ_BAAAWF010000115.1"/>
</dbReference>
<keyword evidence="2" id="KW-0560">Oxidoreductase</keyword>
<accession>A0A7W9PZ31</accession>
<gene>
    <name evidence="2" type="ORF">FHS34_005353</name>
</gene>
<protein>
    <submittedName>
        <fullName evidence="2">Quercetin dioxygenase-like cupin family protein</fullName>
    </submittedName>
</protein>
<dbReference type="InterPro" id="IPR053146">
    <property type="entry name" value="QDO-like"/>
</dbReference>
<dbReference type="CDD" id="cd02208">
    <property type="entry name" value="cupin_RmlC-like"/>
    <property type="match status" value="1"/>
</dbReference>
<keyword evidence="3" id="KW-1185">Reference proteome</keyword>
<dbReference type="GO" id="GO:0051213">
    <property type="term" value="F:dioxygenase activity"/>
    <property type="evidence" value="ECO:0007669"/>
    <property type="project" value="UniProtKB-KW"/>
</dbReference>